<dbReference type="Pfam" id="PF07470">
    <property type="entry name" value="Glyco_hydro_88"/>
    <property type="match status" value="1"/>
</dbReference>
<dbReference type="EMBL" id="JAATJJ010000001">
    <property type="protein sequence ID" value="NJB71818.1"/>
    <property type="molecule type" value="Genomic_DNA"/>
</dbReference>
<keyword evidence="2" id="KW-0812">Transmembrane</keyword>
<evidence type="ECO:0000313" key="3">
    <source>
        <dbReference type="EMBL" id="NJB71818.1"/>
    </source>
</evidence>
<keyword evidence="1 3" id="KW-0378">Hydrolase</keyword>
<keyword evidence="4" id="KW-1185">Reference proteome</keyword>
<organism evidence="3 4">
    <name type="scientific">Saonia flava</name>
    <dbReference type="NCBI Taxonomy" id="523696"/>
    <lineage>
        <taxon>Bacteria</taxon>
        <taxon>Pseudomonadati</taxon>
        <taxon>Bacteroidota</taxon>
        <taxon>Flavobacteriia</taxon>
        <taxon>Flavobacteriales</taxon>
        <taxon>Flavobacteriaceae</taxon>
        <taxon>Saonia</taxon>
    </lineage>
</organism>
<dbReference type="EC" id="3.2.1.172" evidence="3"/>
<sequence length="411" mass="47839">MANILKRGFSILFIFSLYMFYITACRQIKKENANISDEMPLTVSDTIPWSERMALSIMKRNPEIWQTENDSIPKWNYKIGLLCTSFQKLYEKTGNAKYLDYVKNYTNKIVDRDGNIAGYNKEEYNIDMVNSGKMLFWLYDETKEDRYLNALITLREQLEGHPRTNSDGLWHKKIYPHQMWLDGLYMGAPFYAEFNSRFENEDKLNDIAHQFELIWKKTYDGNTGLLLHAWDESKKMRWADKQTGKSPNFWSRSLGWYMMALVDVLDFFPKDHPKRKVLIQQLNDLSKALVEFQDESGVWFQVTNLPDREGNYLESSGSCMFAYAFAKGTKKGYLSKNFNMVAELTFSAILKEFIQVDQDGEIHINKVCKSAGLGGNPYRDGTFEYYISEPIVTDNLHGLGPFILAANQLNK</sequence>
<dbReference type="InterPro" id="IPR012341">
    <property type="entry name" value="6hp_glycosidase-like_sf"/>
</dbReference>
<evidence type="ECO:0000256" key="2">
    <source>
        <dbReference type="SAM" id="Phobius"/>
    </source>
</evidence>
<keyword evidence="2" id="KW-1133">Transmembrane helix</keyword>
<evidence type="ECO:0000313" key="4">
    <source>
        <dbReference type="Proteomes" id="UP000590442"/>
    </source>
</evidence>
<dbReference type="SUPFAM" id="SSF48208">
    <property type="entry name" value="Six-hairpin glycosidases"/>
    <property type="match status" value="1"/>
</dbReference>
<name>A0A846QUW6_9FLAO</name>
<dbReference type="Gene3D" id="1.50.10.10">
    <property type="match status" value="1"/>
</dbReference>
<protein>
    <submittedName>
        <fullName evidence="3">Unsaturated rhamnogalacturonyl hydrolase</fullName>
        <ecNumber evidence="3">3.2.1.172</ecNumber>
    </submittedName>
</protein>
<dbReference type="InterPro" id="IPR052043">
    <property type="entry name" value="PolySaccharide_Degr_Enz"/>
</dbReference>
<evidence type="ECO:0000256" key="1">
    <source>
        <dbReference type="ARBA" id="ARBA00022801"/>
    </source>
</evidence>
<gene>
    <name evidence="3" type="ORF">GGR42_002280</name>
</gene>
<dbReference type="InterPro" id="IPR008928">
    <property type="entry name" value="6-hairpin_glycosidase_sf"/>
</dbReference>
<proteinExistence type="predicted"/>
<dbReference type="GO" id="GO:0102211">
    <property type="term" value="F:unsaturated rhamnogalacturonyl hydrolase activity"/>
    <property type="evidence" value="ECO:0007669"/>
    <property type="project" value="UniProtKB-EC"/>
</dbReference>
<keyword evidence="2" id="KW-0472">Membrane</keyword>
<keyword evidence="3" id="KW-0326">Glycosidase</keyword>
<dbReference type="AlphaFoldDB" id="A0A846QUW6"/>
<dbReference type="Proteomes" id="UP000590442">
    <property type="component" value="Unassembled WGS sequence"/>
</dbReference>
<dbReference type="GO" id="GO:0005975">
    <property type="term" value="P:carbohydrate metabolic process"/>
    <property type="evidence" value="ECO:0007669"/>
    <property type="project" value="InterPro"/>
</dbReference>
<dbReference type="RefSeq" id="WP_167963976.1">
    <property type="nucleotide sequence ID" value="NZ_JAATJJ010000001.1"/>
</dbReference>
<reference evidence="3 4" key="1">
    <citation type="submission" date="2020-03" db="EMBL/GenBank/DDBJ databases">
        <title>Genomic Encyclopedia of Type Strains, Phase IV (KMG-IV): sequencing the most valuable type-strain genomes for metagenomic binning, comparative biology and taxonomic classification.</title>
        <authorList>
            <person name="Goeker M."/>
        </authorList>
    </citation>
    <scope>NUCLEOTIDE SEQUENCE [LARGE SCALE GENOMIC DNA]</scope>
    <source>
        <strain evidence="3 4">DSM 29762</strain>
    </source>
</reference>
<feature type="transmembrane region" description="Helical" evidence="2">
    <location>
        <begin position="7"/>
        <end position="24"/>
    </location>
</feature>
<dbReference type="InterPro" id="IPR010905">
    <property type="entry name" value="Glyco_hydro_88"/>
</dbReference>
<comment type="caution">
    <text evidence="3">The sequence shown here is derived from an EMBL/GenBank/DDBJ whole genome shotgun (WGS) entry which is preliminary data.</text>
</comment>
<dbReference type="PANTHER" id="PTHR33886:SF8">
    <property type="entry name" value="UNSATURATED RHAMNOGALACTURONAN HYDROLASE (EUROFUNG)"/>
    <property type="match status" value="1"/>
</dbReference>
<accession>A0A846QUW6</accession>
<dbReference type="PANTHER" id="PTHR33886">
    <property type="entry name" value="UNSATURATED RHAMNOGALACTURONAN HYDROLASE (EUROFUNG)"/>
    <property type="match status" value="1"/>
</dbReference>